<dbReference type="GO" id="GO:0030488">
    <property type="term" value="P:tRNA methylation"/>
    <property type="evidence" value="ECO:0007669"/>
    <property type="project" value="InterPro"/>
</dbReference>
<dbReference type="KEGG" id="bnn:FOA43_001444"/>
<dbReference type="InterPro" id="IPR044748">
    <property type="entry name" value="Trm3/TARBP1_C"/>
</dbReference>
<dbReference type="RefSeq" id="XP_038777687.1">
    <property type="nucleotide sequence ID" value="XM_038921759.1"/>
</dbReference>
<gene>
    <name evidence="4" type="ORF">FOA43_001444</name>
</gene>
<dbReference type="AlphaFoldDB" id="A0A875S207"/>
<dbReference type="InterPro" id="IPR029026">
    <property type="entry name" value="tRNA_m1G_MTases_N"/>
</dbReference>
<dbReference type="Pfam" id="PF00588">
    <property type="entry name" value="SpoU_methylase"/>
    <property type="match status" value="1"/>
</dbReference>
<evidence type="ECO:0000313" key="5">
    <source>
        <dbReference type="Proteomes" id="UP000662931"/>
    </source>
</evidence>
<reference evidence="4" key="1">
    <citation type="submission" date="2020-10" db="EMBL/GenBank/DDBJ databases">
        <authorList>
            <person name="Roach M.J.R."/>
        </authorList>
    </citation>
    <scope>NUCLEOTIDE SEQUENCE</scope>
    <source>
        <strain evidence="4">CBS 1945</strain>
    </source>
</reference>
<dbReference type="Proteomes" id="UP000662931">
    <property type="component" value="Chromosome 1"/>
</dbReference>
<dbReference type="InterPro" id="IPR001537">
    <property type="entry name" value="SpoU_MeTrfase"/>
</dbReference>
<keyword evidence="2" id="KW-0808">Transferase</keyword>
<dbReference type="OrthoDB" id="241340at2759"/>
<organism evidence="4 5">
    <name type="scientific">Eeniella nana</name>
    <name type="common">Yeast</name>
    <name type="synonym">Brettanomyces nanus</name>
    <dbReference type="NCBI Taxonomy" id="13502"/>
    <lineage>
        <taxon>Eukaryota</taxon>
        <taxon>Fungi</taxon>
        <taxon>Dikarya</taxon>
        <taxon>Ascomycota</taxon>
        <taxon>Saccharomycotina</taxon>
        <taxon>Pichiomycetes</taxon>
        <taxon>Pichiales</taxon>
        <taxon>Pichiaceae</taxon>
        <taxon>Brettanomyces</taxon>
    </lineage>
</organism>
<name>A0A875S207_EENNA</name>
<dbReference type="SUPFAM" id="SSF75217">
    <property type="entry name" value="alpha/beta knot"/>
    <property type="match status" value="1"/>
</dbReference>
<feature type="domain" description="tRNA/rRNA methyltransferase SpoU type" evidence="3">
    <location>
        <begin position="655"/>
        <end position="798"/>
    </location>
</feature>
<keyword evidence="1" id="KW-0489">Methyltransferase</keyword>
<accession>A0A875S207</accession>
<evidence type="ECO:0000259" key="3">
    <source>
        <dbReference type="Pfam" id="PF00588"/>
    </source>
</evidence>
<proteinExistence type="predicted"/>
<dbReference type="GeneID" id="62194845"/>
<sequence length="806" mass="92997">MVGSMFQLDLSLDSSIYQCSEKLMSSKILFSYDFWSKVELFPLFAKLADRLCRVTDPVLAKQYAEQFSFFTRCVTECLYNENFDITVSKVLKLSRGVLEKLPSSSRDKTFYKTKDKVYGSTMNLLRQVIPLEQVNFTTKESILEYCFEIVDRSEYYSHLGNVQLLSTLLKEYTSITVEDCHRILQIIRLIWQELIKDRLVMKQRDLHHKFIQLLMSNVFLKFSITDKILADDIFDIASQIIDNSSVRKSLLPTLFKCVSDYQVENSESFEKAYWLGRLLVKGAFLYQSDDSIFLMDNVLAREYDKYFNMGDKGVYEQVYGWPEFCYRIWIKAVVSSIKSHQFALTLWDYILANDQVFHLIQPVKRTDHKEQWKRLQLLALMLSTLDIMDTVKLKYYMDKYLLPRIFKEASPLCRVYIEWMISLMGYKHAEFRTYFQESFRESVQEQHPMAISIYERSVVLIAKQMPRVQESKLLTKFLVDVVVPSATSNRALTRHFSSSMAGVILNEITAKRLEIPPVLLSALENIDKVAQMAASYGRFRSGNAMLWDITDDLTLSGINGGVLLKISDREIDAIYEKSWKKYLSLDQRSILRLPIGHDQPDRWVKEKRNTKIKLDAYAGREEDSSMLQTKSGVWSTVMETDSNIRAVSNIKRSPLIVLASLVDKPPNIGGICRLCDCLGAGWMTVNDINVKERTEFLSVAVTAERWMPILEVNVDKIIEFLRLKKKKEGYTLVGLEQTDNSVELNSELKFPEKSLIVLGKEKNGIPANILDELDICVIIKQTGVVRSMNIQTATAVIVQAYSAQHC</sequence>
<dbReference type="EMBL" id="CP064812">
    <property type="protein sequence ID" value="QPG74122.1"/>
    <property type="molecule type" value="Genomic_DNA"/>
</dbReference>
<dbReference type="GO" id="GO:0016423">
    <property type="term" value="F:tRNA (guanine) methyltransferase activity"/>
    <property type="evidence" value="ECO:0007669"/>
    <property type="project" value="InterPro"/>
</dbReference>
<evidence type="ECO:0000256" key="1">
    <source>
        <dbReference type="ARBA" id="ARBA00022603"/>
    </source>
</evidence>
<dbReference type="FunFam" id="3.40.1280.10:FF:000022">
    <property type="entry name" value="Trm3p"/>
    <property type="match status" value="1"/>
</dbReference>
<dbReference type="InterPro" id="IPR029028">
    <property type="entry name" value="Alpha/beta_knot_MTases"/>
</dbReference>
<protein>
    <recommendedName>
        <fullName evidence="3">tRNA/rRNA methyltransferase SpoU type domain-containing protein</fullName>
    </recommendedName>
</protein>
<dbReference type="PANTHER" id="PTHR12029:SF11">
    <property type="entry name" value="METHYLTRANSFERASE TARBP1-RELATED"/>
    <property type="match status" value="1"/>
</dbReference>
<dbReference type="Gene3D" id="3.40.1280.10">
    <property type="match status" value="1"/>
</dbReference>
<keyword evidence="5" id="KW-1185">Reference proteome</keyword>
<dbReference type="GO" id="GO:0003723">
    <property type="term" value="F:RNA binding"/>
    <property type="evidence" value="ECO:0007669"/>
    <property type="project" value="InterPro"/>
</dbReference>
<evidence type="ECO:0000313" key="4">
    <source>
        <dbReference type="EMBL" id="QPG74122.1"/>
    </source>
</evidence>
<dbReference type="PANTHER" id="PTHR12029">
    <property type="entry name" value="RNA METHYLTRANSFERASE"/>
    <property type="match status" value="1"/>
</dbReference>
<evidence type="ECO:0000256" key="2">
    <source>
        <dbReference type="ARBA" id="ARBA00022679"/>
    </source>
</evidence>
<dbReference type="CDD" id="cd18091">
    <property type="entry name" value="SpoU-like_TRM3-like"/>
    <property type="match status" value="1"/>
</dbReference>
<dbReference type="InterPro" id="IPR045330">
    <property type="entry name" value="TRM3/TARBP1"/>
</dbReference>